<evidence type="ECO:0000256" key="1">
    <source>
        <dbReference type="SAM" id="MobiDB-lite"/>
    </source>
</evidence>
<reference evidence="4 5" key="1">
    <citation type="submission" date="2013-11" db="EMBL/GenBank/DDBJ databases">
        <title>The Genome Sequence of Phytophthora parasitica CJ01A1.</title>
        <authorList>
            <consortium name="The Broad Institute Genomics Platform"/>
            <person name="Russ C."/>
            <person name="Tyler B."/>
            <person name="Panabieres F."/>
            <person name="Shan W."/>
            <person name="Tripathy S."/>
            <person name="Grunwald N."/>
            <person name="Machado M."/>
            <person name="Johnson C.S."/>
            <person name="Walker B."/>
            <person name="Young S.K."/>
            <person name="Zeng Q."/>
            <person name="Gargeya S."/>
            <person name="Fitzgerald M."/>
            <person name="Haas B."/>
            <person name="Abouelleil A."/>
            <person name="Allen A.W."/>
            <person name="Alvarado L."/>
            <person name="Arachchi H.M."/>
            <person name="Berlin A.M."/>
            <person name="Chapman S.B."/>
            <person name="Gainer-Dewar J."/>
            <person name="Goldberg J."/>
            <person name="Griggs A."/>
            <person name="Gujja S."/>
            <person name="Hansen M."/>
            <person name="Howarth C."/>
            <person name="Imamovic A."/>
            <person name="Ireland A."/>
            <person name="Larimer J."/>
            <person name="McCowan C."/>
            <person name="Murphy C."/>
            <person name="Pearson M."/>
            <person name="Poon T.W."/>
            <person name="Priest M."/>
            <person name="Roberts A."/>
            <person name="Saif S."/>
            <person name="Shea T."/>
            <person name="Sisk P."/>
            <person name="Sykes S."/>
            <person name="Wortman J."/>
            <person name="Nusbaum C."/>
            <person name="Birren B."/>
        </authorList>
    </citation>
    <scope>NUCLEOTIDE SEQUENCE [LARGE SCALE GENOMIC DNA]</scope>
    <source>
        <strain evidence="4 5">CJ01A1</strain>
    </source>
</reference>
<accession>W2WBX3</accession>
<feature type="domain" description="DUF6570" evidence="3">
    <location>
        <begin position="244"/>
        <end position="369"/>
    </location>
</feature>
<gene>
    <name evidence="4" type="ORF">F441_15852</name>
</gene>
<dbReference type="Pfam" id="PF14214">
    <property type="entry name" value="Helitron_like_N"/>
    <property type="match status" value="1"/>
</dbReference>
<name>W2WBX3_PHYNI</name>
<evidence type="ECO:0000313" key="4">
    <source>
        <dbReference type="EMBL" id="ETP08055.1"/>
    </source>
</evidence>
<feature type="region of interest" description="Disordered" evidence="1">
    <location>
        <begin position="1"/>
        <end position="21"/>
    </location>
</feature>
<evidence type="ECO:0000313" key="5">
    <source>
        <dbReference type="Proteomes" id="UP000018958"/>
    </source>
</evidence>
<feature type="region of interest" description="Disordered" evidence="1">
    <location>
        <begin position="52"/>
        <end position="76"/>
    </location>
</feature>
<dbReference type="EMBL" id="ANIX01003182">
    <property type="protein sequence ID" value="ETP08055.1"/>
    <property type="molecule type" value="Genomic_DNA"/>
</dbReference>
<evidence type="ECO:0000259" key="2">
    <source>
        <dbReference type="Pfam" id="PF14214"/>
    </source>
</evidence>
<organism evidence="4 5">
    <name type="scientific">Phytophthora nicotianae CJ01A1</name>
    <dbReference type="NCBI Taxonomy" id="1317063"/>
    <lineage>
        <taxon>Eukaryota</taxon>
        <taxon>Sar</taxon>
        <taxon>Stramenopiles</taxon>
        <taxon>Oomycota</taxon>
        <taxon>Peronosporomycetes</taxon>
        <taxon>Peronosporales</taxon>
        <taxon>Peronosporaceae</taxon>
        <taxon>Phytophthora</taxon>
    </lineage>
</organism>
<feature type="compositionally biased region" description="Basic and acidic residues" evidence="1">
    <location>
        <begin position="105"/>
        <end position="117"/>
    </location>
</feature>
<feature type="region of interest" description="Disordered" evidence="1">
    <location>
        <begin position="97"/>
        <end position="126"/>
    </location>
</feature>
<dbReference type="InterPro" id="IPR046700">
    <property type="entry name" value="DUF6570"/>
</dbReference>
<sequence>MVRRAHAVSSRCNQTADLWDDPPPDTGTEFCLLWKLPVEQLKHQAAVHRVHEQATQDSVGVVKTDNSDTASEGSDSDDLLAFLDDERRNELNRLRQRKYMNKLKSSKEKSASEHLETKSASSGFENELSAEERTECLERLRRALGAEGLDECACVVCDRLGLRQESRRVEDVDVTYLKKMKRSLYVETANLPNTLVEQYRCPSCLSDLSGLMVSPRGINTYTDDNNYSRAWLSVCRECDRSIQRGRLPKFAIANGFFMGRLPHKHRDLTVPERLMTQLTNVVAMTRVMRGGHHRCIRSHCIAFDCTPGPPVTLLPLPLEDVVSYRVVLVGHFTAAQLEQVHKMHRIRNGAVQDLFAFYKINNHLYAEIAESDPAENSEYTDADLEAAFVEYVPDDEGSIDGEIDREQQNIRGESDSWRVMCKTNECSVLERRIGLANAGTPVAVRELSVLSQADRNKEREREFEVRRSSFFANDISGTLLARIFPDLFPFGRGHPGEQRHVKVSVQECIKYYTMLSERQFDEDALFTLVAFDKIFMMSMYIQNHVRCQRFPHLLEGYDRLTSEQLGKALLENERRLQGCLPWRQADNSVAQKCLKTVEIGSRSVWGSNAERSQCRHKAFAYQTRFGQPALFVTLTANSDNSLVLAHYTEVLSVDSLFDLLEARLPTKAELRGASRENDCASARLFMTHVDAFNRHALRIDPRTRKKLSYRGLLGDIKAYFGMVESQGRGTLHIHLLIWLKHCPPNSTAVMKILGSPQENVFRERVASYADSIVRNDLPISLDNYNCSSCGASHERLIGLQIPEQARKDPTERSTKTRCRCRPAEPALVSCGRCCAQFSSQHLIHNTLLKARPECWPIWRQPLSPSEIEQQAVAESVCRSTKKKAVDIICDRESVHASYCCDLSIHEREKLTADLLHQANHQQMPLCKADDDPFRNDTLACLLEISPPSTSDARMDYMVASLAVLQNQHLWCHTTSCFKNSGVTKSDTYCRHRFPRCPVPGTSFQSSGVELKRTLGHEFINGFNYELIATFKCNHDIQVLLGGIDTT</sequence>
<feature type="domain" description="Helitron helicase-like" evidence="2">
    <location>
        <begin position="513"/>
        <end position="737"/>
    </location>
</feature>
<dbReference type="AlphaFoldDB" id="W2WBX3"/>
<dbReference type="OrthoDB" id="129443at2759"/>
<proteinExistence type="predicted"/>
<protein>
    <submittedName>
        <fullName evidence="4">Uncharacterized protein</fullName>
    </submittedName>
</protein>
<dbReference type="InterPro" id="IPR025476">
    <property type="entry name" value="Helitron_helicase-like"/>
</dbReference>
<dbReference type="Pfam" id="PF20209">
    <property type="entry name" value="DUF6570"/>
    <property type="match status" value="1"/>
</dbReference>
<dbReference type="Proteomes" id="UP000018958">
    <property type="component" value="Unassembled WGS sequence"/>
</dbReference>
<comment type="caution">
    <text evidence="4">The sequence shown here is derived from an EMBL/GenBank/DDBJ whole genome shotgun (WGS) entry which is preliminary data.</text>
</comment>
<evidence type="ECO:0000259" key="3">
    <source>
        <dbReference type="Pfam" id="PF20209"/>
    </source>
</evidence>